<name>A0A9P8JUR2_AURME</name>
<feature type="non-terminal residue" evidence="3">
    <location>
        <position position="1"/>
    </location>
</feature>
<dbReference type="AlphaFoldDB" id="A0A9P8JUR2"/>
<dbReference type="InterPro" id="IPR017144">
    <property type="entry name" value="Xaa-Arg_dipeptidase"/>
</dbReference>
<evidence type="ECO:0000256" key="1">
    <source>
        <dbReference type="PIRNR" id="PIRNR037226"/>
    </source>
</evidence>
<reference evidence="3" key="2">
    <citation type="submission" date="2021-08" db="EMBL/GenBank/DDBJ databases">
        <authorList>
            <person name="Gostincar C."/>
            <person name="Sun X."/>
            <person name="Song Z."/>
            <person name="Gunde-Cimerman N."/>
        </authorList>
    </citation>
    <scope>NUCLEOTIDE SEQUENCE</scope>
    <source>
        <strain evidence="3">EXF-9298</strain>
    </source>
</reference>
<organism evidence="3 4">
    <name type="scientific">Aureobasidium melanogenum</name>
    <name type="common">Aureobasidium pullulans var. melanogenum</name>
    <dbReference type="NCBI Taxonomy" id="46634"/>
    <lineage>
        <taxon>Eukaryota</taxon>
        <taxon>Fungi</taxon>
        <taxon>Dikarya</taxon>
        <taxon>Ascomycota</taxon>
        <taxon>Pezizomycotina</taxon>
        <taxon>Dothideomycetes</taxon>
        <taxon>Dothideomycetidae</taxon>
        <taxon>Dothideales</taxon>
        <taxon>Saccotheciaceae</taxon>
        <taxon>Aureobasidium</taxon>
    </lineage>
</organism>
<dbReference type="InterPro" id="IPR011650">
    <property type="entry name" value="Peptidase_M20_dimer"/>
</dbReference>
<dbReference type="PANTHER" id="PTHR30575:SF4">
    <property type="entry name" value="PEPTIDASE M20 DOMAIN-CONTAINING PROTEIN 2"/>
    <property type="match status" value="1"/>
</dbReference>
<dbReference type="FunFam" id="3.30.70.360:FF:000004">
    <property type="entry name" value="Peptidase M20 domain-containing protein 2"/>
    <property type="match status" value="1"/>
</dbReference>
<dbReference type="SUPFAM" id="SSF55031">
    <property type="entry name" value="Bacterial exopeptidase dimerisation domain"/>
    <property type="match status" value="1"/>
</dbReference>
<sequence length="448" mass="48085">MLNSRLMDEHTEDDYVLISKPDPPTTSTAPSSSASSHLATISTYVDHLSPELRHLSLLIHDNPELNYKEYKAYASLVKFFKALEGWEVEEKACGIDTAFIAVFDNRKAKSEKDNSEGEVVSFNAEYDALPGIGHACGHNLIAIASISAALATKHVMQKHNIAGKVVLFGTPAEEGGGGKIKLLNAGAYTKHNIGVSLISHPGITPDASLVRTSAFSAFKVEYFGKEAHAAAAPWEGINALDALITAYTAISCLRQQTQSGDIVQGCITHGGIKPNIIHVYAAGDFVVRSSTKDRLDALKKRVDACFEGAATATGAKLKMTPQSTYLDHVPNKALGRNYEKHFVELGGELAAPEVELLTSATQASTDQGDISHAFPSLSPGFWIKSVAEDGKQGGGPHTPDFTRASRTKEAHDKALMVGKALAATAVDVLTVDGYLKEIRREFERGQKT</sequence>
<dbReference type="EMBL" id="JAHFXS010000897">
    <property type="protein sequence ID" value="KAG9981091.1"/>
    <property type="molecule type" value="Genomic_DNA"/>
</dbReference>
<dbReference type="GO" id="GO:0016805">
    <property type="term" value="F:dipeptidase activity"/>
    <property type="evidence" value="ECO:0007669"/>
    <property type="project" value="InterPro"/>
</dbReference>
<dbReference type="Pfam" id="PF07687">
    <property type="entry name" value="M20_dimer"/>
    <property type="match status" value="1"/>
</dbReference>
<comment type="caution">
    <text evidence="3">The sequence shown here is derived from an EMBL/GenBank/DDBJ whole genome shotgun (WGS) entry which is preliminary data.</text>
</comment>
<reference evidence="3" key="1">
    <citation type="journal article" date="2021" name="J Fungi (Basel)">
        <title>Virulence traits and population genomics of the black yeast Aureobasidium melanogenum.</title>
        <authorList>
            <person name="Cernosa A."/>
            <person name="Sun X."/>
            <person name="Gostincar C."/>
            <person name="Fang C."/>
            <person name="Gunde-Cimerman N."/>
            <person name="Song Z."/>
        </authorList>
    </citation>
    <scope>NUCLEOTIDE SEQUENCE</scope>
    <source>
        <strain evidence="3">EXF-9298</strain>
    </source>
</reference>
<dbReference type="Gene3D" id="3.30.70.360">
    <property type="match status" value="1"/>
</dbReference>
<gene>
    <name evidence="3" type="ORF">KCU98_g7701</name>
</gene>
<dbReference type="InterPro" id="IPR052030">
    <property type="entry name" value="Peptidase_M20/M20A_hydrolases"/>
</dbReference>
<feature type="domain" description="Peptidase M20 dimerisation" evidence="2">
    <location>
        <begin position="217"/>
        <end position="307"/>
    </location>
</feature>
<dbReference type="Proteomes" id="UP000729357">
    <property type="component" value="Unassembled WGS sequence"/>
</dbReference>
<dbReference type="SUPFAM" id="SSF53187">
    <property type="entry name" value="Zn-dependent exopeptidases"/>
    <property type="match status" value="1"/>
</dbReference>
<accession>A0A9P8JUR2</accession>
<dbReference type="InterPro" id="IPR036264">
    <property type="entry name" value="Bact_exopeptidase_dim_dom"/>
</dbReference>
<comment type="similarity">
    <text evidence="1">Belongs to the peptidase M20A family.</text>
</comment>
<evidence type="ECO:0000259" key="2">
    <source>
        <dbReference type="Pfam" id="PF07687"/>
    </source>
</evidence>
<proteinExistence type="inferred from homology"/>
<keyword evidence="4" id="KW-1185">Reference proteome</keyword>
<evidence type="ECO:0000313" key="3">
    <source>
        <dbReference type="EMBL" id="KAG9981091.1"/>
    </source>
</evidence>
<dbReference type="Gene3D" id="3.40.630.10">
    <property type="entry name" value="Zn peptidases"/>
    <property type="match status" value="1"/>
</dbReference>
<evidence type="ECO:0000313" key="4">
    <source>
        <dbReference type="Proteomes" id="UP000729357"/>
    </source>
</evidence>
<dbReference type="PANTHER" id="PTHR30575">
    <property type="entry name" value="PEPTIDASE M20"/>
    <property type="match status" value="1"/>
</dbReference>
<protein>
    <recommendedName>
        <fullName evidence="1">Peptidase M20 domain-containing protein 2</fullName>
    </recommendedName>
</protein>
<dbReference type="CDD" id="cd05672">
    <property type="entry name" value="M20_ACY1L2-like"/>
    <property type="match status" value="1"/>
</dbReference>
<dbReference type="PIRSF" id="PIRSF037226">
    <property type="entry name" value="Amidohydrolase_ACY1L2_prd"/>
    <property type="match status" value="1"/>
</dbReference>